<organism evidence="7 8">
    <name type="scientific">Streptomyces himalayensis subsp. aureolus</name>
    <dbReference type="NCBI Taxonomy" id="2758039"/>
    <lineage>
        <taxon>Bacteria</taxon>
        <taxon>Bacillati</taxon>
        <taxon>Actinomycetota</taxon>
        <taxon>Actinomycetes</taxon>
        <taxon>Kitasatosporales</taxon>
        <taxon>Streptomycetaceae</taxon>
        <taxon>Streptomyces</taxon>
        <taxon>Streptomyces himalayensis</taxon>
    </lineage>
</organism>
<feature type="binding site" evidence="5">
    <location>
        <position position="256"/>
    </location>
    <ligand>
        <name>Fe cation</name>
        <dbReference type="ChEBI" id="CHEBI:24875"/>
        <note>catalytic</note>
    </ligand>
</feature>
<dbReference type="Pfam" id="PF03055">
    <property type="entry name" value="RPE65"/>
    <property type="match status" value="1"/>
</dbReference>
<proteinExistence type="inferred from homology"/>
<keyword evidence="3 6" id="KW-0560">Oxidoreductase</keyword>
<name>A0A7W2D2C5_9ACTN</name>
<dbReference type="GO" id="GO:0016121">
    <property type="term" value="P:carotene catabolic process"/>
    <property type="evidence" value="ECO:0007669"/>
    <property type="project" value="TreeGrafter"/>
</dbReference>
<dbReference type="RefSeq" id="WP_181865074.1">
    <property type="nucleotide sequence ID" value="NZ_JACEQY010000019.1"/>
</dbReference>
<keyword evidence="6" id="KW-0223">Dioxygenase</keyword>
<dbReference type="InterPro" id="IPR004294">
    <property type="entry name" value="Carotenoid_Oase"/>
</dbReference>
<dbReference type="EC" id="1.13.11.-" evidence="6"/>
<feature type="binding site" evidence="5">
    <location>
        <position position="145"/>
    </location>
    <ligand>
        <name>Fe cation</name>
        <dbReference type="ChEBI" id="CHEBI:24875"/>
        <note>catalytic</note>
    </ligand>
</feature>
<evidence type="ECO:0000313" key="8">
    <source>
        <dbReference type="Proteomes" id="UP000586976"/>
    </source>
</evidence>
<feature type="binding site" evidence="5">
    <location>
        <position position="451"/>
    </location>
    <ligand>
        <name>Fe cation</name>
        <dbReference type="ChEBI" id="CHEBI:24875"/>
        <note>catalytic</note>
    </ligand>
</feature>
<evidence type="ECO:0000256" key="4">
    <source>
        <dbReference type="ARBA" id="ARBA00023004"/>
    </source>
</evidence>
<comment type="caution">
    <text evidence="7">The sequence shown here is derived from an EMBL/GenBank/DDBJ whole genome shotgun (WGS) entry which is preliminary data.</text>
</comment>
<evidence type="ECO:0000256" key="2">
    <source>
        <dbReference type="ARBA" id="ARBA00022723"/>
    </source>
</evidence>
<dbReference type="Proteomes" id="UP000586976">
    <property type="component" value="Unassembled WGS sequence"/>
</dbReference>
<comment type="cofactor">
    <cofactor evidence="5 6">
        <name>Fe(2+)</name>
        <dbReference type="ChEBI" id="CHEBI:29033"/>
    </cofactor>
    <text evidence="5 6">Binds 1 Fe(2+) ion per subunit.</text>
</comment>
<keyword evidence="8" id="KW-1185">Reference proteome</keyword>
<keyword evidence="4 5" id="KW-0408">Iron</keyword>
<dbReference type="GO" id="GO:0046872">
    <property type="term" value="F:metal ion binding"/>
    <property type="evidence" value="ECO:0007669"/>
    <property type="project" value="UniProtKB-KW"/>
</dbReference>
<dbReference type="PANTHER" id="PTHR10543">
    <property type="entry name" value="BETA-CAROTENE DIOXYGENASE"/>
    <property type="match status" value="1"/>
</dbReference>
<comment type="similarity">
    <text evidence="1 6">Belongs to the carotenoid oxygenase family.</text>
</comment>
<dbReference type="AlphaFoldDB" id="A0A7W2D2C5"/>
<evidence type="ECO:0000256" key="3">
    <source>
        <dbReference type="ARBA" id="ARBA00023002"/>
    </source>
</evidence>
<gene>
    <name evidence="7" type="ORF">H1V43_18560</name>
</gene>
<dbReference type="GO" id="GO:0010436">
    <property type="term" value="F:carotenoid dioxygenase activity"/>
    <property type="evidence" value="ECO:0007669"/>
    <property type="project" value="TreeGrafter"/>
</dbReference>
<evidence type="ECO:0000313" key="7">
    <source>
        <dbReference type="EMBL" id="MBA4863351.1"/>
    </source>
</evidence>
<accession>A0A7W2D2C5</accession>
<feature type="binding site" evidence="5">
    <location>
        <position position="193"/>
    </location>
    <ligand>
        <name>Fe cation</name>
        <dbReference type="ChEBI" id="CHEBI:24875"/>
        <note>catalytic</note>
    </ligand>
</feature>
<sequence length="459" mass="50806">MKPYLTGHYTPHVDEITAHGLVVEGHLPPELSGRLIRNGHNPKPGVTPTHWFKGSGMVHGIRLREGRAEWYRNRWVRTPALDGAPYMTEKGPDLTASTAGTHVIEHAGRLLALCESNLPFELTPELETVGAYDFDGKLTNVMTAHPKQDPVTGELHFFSSSPFPPYLTYHIASEKGELLYSEEVPHASASLKHDFAITERHVVFVEGTVTFDHTERSGIPYAWKDEQPARIGVMPRKKSGGGSVRWFGIEPGSMLHAANAYEDDHGNIVLEGPTVDREGFRRSWNWWVGAPERGAVPNSRSYNRQWVIDLVRGTVRERIIDDLVVEFPSINEDLIGRQHRYQYAISFPDDQGVGNFGVVKYDRTTGGRQLRHVGDGQLPSEAIFVPAEGSTSETSKASKTSKASEDEGYLLTVVSDLHADASRLLVLDATDLQAAPVATVHLPRRVAAGIHGSWIPDRA</sequence>
<protein>
    <recommendedName>
        <fullName evidence="6">Dioxygenase</fullName>
        <ecNumber evidence="6">1.13.11.-</ecNumber>
    </recommendedName>
</protein>
<dbReference type="EMBL" id="JACEQY010000019">
    <property type="protein sequence ID" value="MBA4863351.1"/>
    <property type="molecule type" value="Genomic_DNA"/>
</dbReference>
<keyword evidence="2 5" id="KW-0479">Metal-binding</keyword>
<evidence type="ECO:0000256" key="6">
    <source>
        <dbReference type="RuleBase" id="RU364048"/>
    </source>
</evidence>
<evidence type="ECO:0000256" key="5">
    <source>
        <dbReference type="PIRSR" id="PIRSR604294-1"/>
    </source>
</evidence>
<dbReference type="PANTHER" id="PTHR10543:SF89">
    <property type="entry name" value="CAROTENOID 9,10(9',10')-CLEAVAGE DIOXYGENASE 1"/>
    <property type="match status" value="1"/>
</dbReference>
<reference evidence="7 8" key="1">
    <citation type="submission" date="2020-07" db="EMBL/GenBank/DDBJ databases">
        <title>Streptomyces isolated from Indian soil.</title>
        <authorList>
            <person name="Mandal S."/>
            <person name="Maiti P.K."/>
        </authorList>
    </citation>
    <scope>NUCLEOTIDE SEQUENCE [LARGE SCALE GENOMIC DNA]</scope>
    <source>
        <strain evidence="7 8">PSKA54</strain>
    </source>
</reference>
<evidence type="ECO:0000256" key="1">
    <source>
        <dbReference type="ARBA" id="ARBA00006787"/>
    </source>
</evidence>